<dbReference type="OrthoDB" id="1332755at2"/>
<reference evidence="4" key="1">
    <citation type="submission" date="2016-10" db="EMBL/GenBank/DDBJ databases">
        <authorList>
            <person name="Varghese N."/>
            <person name="Submissions S."/>
        </authorList>
    </citation>
    <scope>NUCLEOTIDE SEQUENCE [LARGE SCALE GENOMIC DNA]</scope>
    <source>
        <strain evidence="4">IBRC-M 10761</strain>
    </source>
</reference>
<dbReference type="Proteomes" id="UP000199403">
    <property type="component" value="Unassembled WGS sequence"/>
</dbReference>
<organism evidence="3 4">
    <name type="scientific">Cyclobacterium xiamenense</name>
    <dbReference type="NCBI Taxonomy" id="1297121"/>
    <lineage>
        <taxon>Bacteria</taxon>
        <taxon>Pseudomonadati</taxon>
        <taxon>Bacteroidota</taxon>
        <taxon>Cytophagia</taxon>
        <taxon>Cytophagales</taxon>
        <taxon>Cyclobacteriaceae</taxon>
        <taxon>Cyclobacterium</taxon>
    </lineage>
</organism>
<dbReference type="EMBL" id="FNZH01000002">
    <property type="protein sequence ID" value="SEJ15706.1"/>
    <property type="molecule type" value="Genomic_DNA"/>
</dbReference>
<evidence type="ECO:0000313" key="3">
    <source>
        <dbReference type="EMBL" id="SEJ15706.1"/>
    </source>
</evidence>
<feature type="transmembrane region" description="Helical" evidence="2">
    <location>
        <begin position="21"/>
        <end position="43"/>
    </location>
</feature>
<evidence type="ECO:0000256" key="1">
    <source>
        <dbReference type="SAM" id="MobiDB-lite"/>
    </source>
</evidence>
<evidence type="ECO:0000313" key="4">
    <source>
        <dbReference type="Proteomes" id="UP000199403"/>
    </source>
</evidence>
<keyword evidence="2" id="KW-0812">Transmembrane</keyword>
<gene>
    <name evidence="3" type="ORF">SAMN05192553_102671</name>
</gene>
<feature type="transmembrane region" description="Helical" evidence="2">
    <location>
        <begin position="68"/>
        <end position="88"/>
    </location>
</feature>
<dbReference type="STRING" id="1416801.SAMN05192553_102671"/>
<feature type="compositionally biased region" description="Basic and acidic residues" evidence="1">
    <location>
        <begin position="155"/>
        <end position="169"/>
    </location>
</feature>
<proteinExistence type="predicted"/>
<feature type="region of interest" description="Disordered" evidence="1">
    <location>
        <begin position="155"/>
        <end position="174"/>
    </location>
</feature>
<keyword evidence="2" id="KW-1133">Transmembrane helix</keyword>
<name>A0A1H6WJ24_9BACT</name>
<sequence length="258" mass="30212">MDSNIFKSIKENFVQRTTNPFLGTLIFVWIIRNWKFVYSFFFFDSTYSLNDKLIVISCYFEGYSPKEFGVTIAISFGVLITTYILTNLSRLIVTFFDKIVTPKILSVTHKSSLVLRSDYLEVIKTSDIWEKRYSEEREKRIRAENDLEKLEKRISEVSNPKEKQGEISKSESNFDSDEDTVMKLYSKLKSNNQMSVFKDVVRSITEGNSLERKDPDVKRFVDYDLIVKSSDAMDENLAYYRVTDLGGKLRRKFIDLDL</sequence>
<accession>A0A1H6WJ24</accession>
<keyword evidence="2" id="KW-0472">Membrane</keyword>
<dbReference type="AlphaFoldDB" id="A0A1H6WJ24"/>
<dbReference type="RefSeq" id="WP_092171900.1">
    <property type="nucleotide sequence ID" value="NZ_FNZH01000002.1"/>
</dbReference>
<evidence type="ECO:0000256" key="2">
    <source>
        <dbReference type="SAM" id="Phobius"/>
    </source>
</evidence>
<protein>
    <submittedName>
        <fullName evidence="3">Uncharacterized protein</fullName>
    </submittedName>
</protein>
<keyword evidence="4" id="KW-1185">Reference proteome</keyword>